<gene>
    <name evidence="1" type="ORF">RBSWK_00160</name>
</gene>
<proteinExistence type="predicted"/>
<dbReference type="EMBL" id="AMWG01000003">
    <property type="protein sequence ID" value="ELP35908.1"/>
    <property type="molecule type" value="Genomic_DNA"/>
</dbReference>
<organism evidence="1 2">
    <name type="scientific">Rhodopirellula baltica SWK14</name>
    <dbReference type="NCBI Taxonomy" id="993516"/>
    <lineage>
        <taxon>Bacteria</taxon>
        <taxon>Pseudomonadati</taxon>
        <taxon>Planctomycetota</taxon>
        <taxon>Planctomycetia</taxon>
        <taxon>Pirellulales</taxon>
        <taxon>Pirellulaceae</taxon>
        <taxon>Rhodopirellula</taxon>
    </lineage>
</organism>
<accession>L7CPL2</accession>
<dbReference type="PATRIC" id="fig|993516.3.peg.173"/>
<sequence length="137" mass="15853">MMAVDTVRFGDFHYGSYDDVPDFRSRRYLPENATDIHMHKHANGYYARYKLPEHEFVSYLNKLWSKYGEHSAVERGGFMDEGHVVDCEMFDLRFGHIGWDCPEGSVVYYSPSEPDGGGATYYLDPDSISVTQRTGFW</sequence>
<protein>
    <submittedName>
        <fullName evidence="1">Uncharacterized protein</fullName>
    </submittedName>
</protein>
<comment type="caution">
    <text evidence="1">The sequence shown here is derived from an EMBL/GenBank/DDBJ whole genome shotgun (WGS) entry which is preliminary data.</text>
</comment>
<reference evidence="1 2" key="1">
    <citation type="journal article" date="2013" name="Mar. Genomics">
        <title>Expression of sulfatases in Rhodopirellula baltica and the diversity of sulfatases in the genus Rhodopirellula.</title>
        <authorList>
            <person name="Wegner C.E."/>
            <person name="Richter-Heitmann T."/>
            <person name="Klindworth A."/>
            <person name="Klockow C."/>
            <person name="Richter M."/>
            <person name="Achstetter T."/>
            <person name="Glockner F.O."/>
            <person name="Harder J."/>
        </authorList>
    </citation>
    <scope>NUCLEOTIDE SEQUENCE [LARGE SCALE GENOMIC DNA]</scope>
    <source>
        <strain evidence="1 2">SWK14</strain>
    </source>
</reference>
<evidence type="ECO:0000313" key="1">
    <source>
        <dbReference type="EMBL" id="ELP35908.1"/>
    </source>
</evidence>
<name>L7CPL2_RHOBT</name>
<dbReference type="AlphaFoldDB" id="L7CPL2"/>
<dbReference type="Proteomes" id="UP000010959">
    <property type="component" value="Unassembled WGS sequence"/>
</dbReference>
<evidence type="ECO:0000313" key="2">
    <source>
        <dbReference type="Proteomes" id="UP000010959"/>
    </source>
</evidence>